<reference evidence="2 3" key="1">
    <citation type="journal article" date="2008" name="Nature">
        <title>The genome of the choanoflagellate Monosiga brevicollis and the origin of metazoans.</title>
        <authorList>
            <consortium name="JGI Sequencing"/>
            <person name="King N."/>
            <person name="Westbrook M.J."/>
            <person name="Young S.L."/>
            <person name="Kuo A."/>
            <person name="Abedin M."/>
            <person name="Chapman J."/>
            <person name="Fairclough S."/>
            <person name="Hellsten U."/>
            <person name="Isogai Y."/>
            <person name="Letunic I."/>
            <person name="Marr M."/>
            <person name="Pincus D."/>
            <person name="Putnam N."/>
            <person name="Rokas A."/>
            <person name="Wright K.J."/>
            <person name="Zuzow R."/>
            <person name="Dirks W."/>
            <person name="Good M."/>
            <person name="Goodstein D."/>
            <person name="Lemons D."/>
            <person name="Li W."/>
            <person name="Lyons J.B."/>
            <person name="Morris A."/>
            <person name="Nichols S."/>
            <person name="Richter D.J."/>
            <person name="Salamov A."/>
            <person name="Bork P."/>
            <person name="Lim W.A."/>
            <person name="Manning G."/>
            <person name="Miller W.T."/>
            <person name="McGinnis W."/>
            <person name="Shapiro H."/>
            <person name="Tjian R."/>
            <person name="Grigoriev I.V."/>
            <person name="Rokhsar D."/>
        </authorList>
    </citation>
    <scope>NUCLEOTIDE SEQUENCE [LARGE SCALE GENOMIC DNA]</scope>
    <source>
        <strain evidence="3">MX1 / ATCC 50154</strain>
    </source>
</reference>
<evidence type="ECO:0000259" key="1">
    <source>
        <dbReference type="Pfam" id="PF13910"/>
    </source>
</evidence>
<evidence type="ECO:0000313" key="2">
    <source>
        <dbReference type="EMBL" id="EDQ89427.1"/>
    </source>
</evidence>
<dbReference type="PANTHER" id="PTHR31701">
    <property type="entry name" value="ENDOPLASMIC RETICULUM MEMBRANE-ASSOCIATED RNA DEGRADATION PROTEIN"/>
    <property type="match status" value="1"/>
</dbReference>
<dbReference type="InterPro" id="IPR039635">
    <property type="entry name" value="ERMARD"/>
</dbReference>
<keyword evidence="3" id="KW-1185">Reference proteome</keyword>
<protein>
    <recommendedName>
        <fullName evidence="1">DUF4209 domain-containing protein</fullName>
    </recommendedName>
</protein>
<dbReference type="Pfam" id="PF13910">
    <property type="entry name" value="DUF4209"/>
    <property type="match status" value="1"/>
</dbReference>
<sequence>MSLQGDWQARLSAPVLARLFPEETRCDDGEPAHEAQGLLEGALATVTVCLGSLSVNEDKDADGATGLHRVDRTADDARVLAGYLHRAARDPRVELAAELDACYSVLKTNVPDPEHPLQRIATQLLQRAVFSDPKTAVETVLLPLLPIFAILLECRLRTALASADSASATTATTPAPAAALLLRDILLHPLLATWATRAERRLAWLLVGPPTGLNLRNLLWHGFITHSTPLPWTFWLILPLLVARWTSRLPSLPPLLAEAHVQAQLDAMQLRPGGRAEGQLQRCLAALPALTSLLPALTKVHPWELTRTLLCRIEVALRARFARANDCPERVLCAEEATLFTTLDVVLAPKHNEHPNTLYANNGSSSHALPMALSLFLFDMFLAPEGPRLRDKVAHGLVATLRPSHLCALGCVLATIETCSTAVPSPKWLATYVPRHHPLGVAVAMWHALAVAEQSGLHNLAILGRHPTAPTPLFAEHLQSLRIAARFAAVEKGHELHHPDCALCATWCTLDDSAAQLDLVALLAGLALFDLSHDQLKLAKLMRVCLTQLKQAFVELRQLEGRLLVRSRATSSSGSRAQRLLPLVRSVLLPWLTLQVIELGALLLPACSGACTTPIAGRLFPVAVDAACTRAALRWLKRRLQTLQRINADAPHNKVTVLLTLFCADVQPIPTPTVSATPC</sequence>
<dbReference type="EMBL" id="CH991551">
    <property type="protein sequence ID" value="EDQ89427.1"/>
    <property type="molecule type" value="Genomic_DNA"/>
</dbReference>
<gene>
    <name evidence="2" type="ORF">MONBRDRAFT_37142</name>
</gene>
<dbReference type="InterPro" id="IPR025209">
    <property type="entry name" value="DUF4209"/>
</dbReference>
<name>A9UZU9_MONBE</name>
<dbReference type="RefSeq" id="XP_001746003.1">
    <property type="nucleotide sequence ID" value="XM_001745951.1"/>
</dbReference>
<dbReference type="STRING" id="81824.A9UZU9"/>
<dbReference type="Proteomes" id="UP000001357">
    <property type="component" value="Unassembled WGS sequence"/>
</dbReference>
<dbReference type="KEGG" id="mbr:MONBRDRAFT_37142"/>
<evidence type="ECO:0000313" key="3">
    <source>
        <dbReference type="Proteomes" id="UP000001357"/>
    </source>
</evidence>
<dbReference type="GeneID" id="5891024"/>
<organism evidence="2 3">
    <name type="scientific">Monosiga brevicollis</name>
    <name type="common">Choanoflagellate</name>
    <dbReference type="NCBI Taxonomy" id="81824"/>
    <lineage>
        <taxon>Eukaryota</taxon>
        <taxon>Choanoflagellata</taxon>
        <taxon>Craspedida</taxon>
        <taxon>Salpingoecidae</taxon>
        <taxon>Monosiga</taxon>
    </lineage>
</organism>
<feature type="domain" description="DUF4209" evidence="1">
    <location>
        <begin position="152"/>
        <end position="242"/>
    </location>
</feature>
<dbReference type="InParanoid" id="A9UZU9"/>
<dbReference type="AlphaFoldDB" id="A9UZU9"/>
<dbReference type="PANTHER" id="PTHR31701:SF2">
    <property type="entry name" value="ENDOPLASMIC RETICULUM MEMBRANE-ASSOCIATED RNA DEGRADATION PROTEIN"/>
    <property type="match status" value="1"/>
</dbReference>
<accession>A9UZU9</accession>
<proteinExistence type="predicted"/>